<dbReference type="InterPro" id="IPR014284">
    <property type="entry name" value="RNA_pol_sigma-70_dom"/>
</dbReference>
<evidence type="ECO:0000313" key="10">
    <source>
        <dbReference type="Proteomes" id="UP001409585"/>
    </source>
</evidence>
<dbReference type="NCBIfam" id="TIGR02937">
    <property type="entry name" value="sigma70-ECF"/>
    <property type="match status" value="1"/>
</dbReference>
<feature type="compositionally biased region" description="Basic and acidic residues" evidence="6">
    <location>
        <begin position="19"/>
        <end position="41"/>
    </location>
</feature>
<dbReference type="Pfam" id="PF04545">
    <property type="entry name" value="Sigma70_r4"/>
    <property type="match status" value="1"/>
</dbReference>
<keyword evidence="10" id="KW-1185">Reference proteome</keyword>
<evidence type="ECO:0000259" key="8">
    <source>
        <dbReference type="Pfam" id="PF04545"/>
    </source>
</evidence>
<feature type="region of interest" description="Disordered" evidence="6">
    <location>
        <begin position="1"/>
        <end position="41"/>
    </location>
</feature>
<dbReference type="RefSeq" id="WP_345417528.1">
    <property type="nucleotide sequence ID" value="NZ_AP031496.1"/>
</dbReference>
<evidence type="ECO:0000256" key="4">
    <source>
        <dbReference type="ARBA" id="ARBA00023125"/>
    </source>
</evidence>
<gene>
    <name evidence="9" type="ORF">GCM10025791_08390</name>
</gene>
<dbReference type="GO" id="GO:0006352">
    <property type="term" value="P:DNA-templated transcription initiation"/>
    <property type="evidence" value="ECO:0007669"/>
    <property type="project" value="InterPro"/>
</dbReference>
<dbReference type="InterPro" id="IPR036388">
    <property type="entry name" value="WH-like_DNA-bd_sf"/>
</dbReference>
<dbReference type="Gene3D" id="1.10.10.10">
    <property type="entry name" value="Winged helix-like DNA-binding domain superfamily/Winged helix DNA-binding domain"/>
    <property type="match status" value="1"/>
</dbReference>
<keyword evidence="4" id="KW-0238">DNA-binding</keyword>
<feature type="domain" description="RNA polymerase sigma-70 region 2" evidence="7">
    <location>
        <begin position="62"/>
        <end position="133"/>
    </location>
</feature>
<dbReference type="PANTHER" id="PTHR43133:SF62">
    <property type="entry name" value="RNA POLYMERASE SIGMA FACTOR SIGZ"/>
    <property type="match status" value="1"/>
</dbReference>
<dbReference type="InterPro" id="IPR007627">
    <property type="entry name" value="RNA_pol_sigma70_r2"/>
</dbReference>
<evidence type="ECO:0000256" key="6">
    <source>
        <dbReference type="SAM" id="MobiDB-lite"/>
    </source>
</evidence>
<name>A0AAV3TYD8_9ALTE</name>
<dbReference type="GO" id="GO:0003677">
    <property type="term" value="F:DNA binding"/>
    <property type="evidence" value="ECO:0007669"/>
    <property type="project" value="InterPro"/>
</dbReference>
<comment type="caution">
    <text evidence="9">The sequence shown here is derived from an EMBL/GenBank/DDBJ whole genome shotgun (WGS) entry which is preliminary data.</text>
</comment>
<evidence type="ECO:0000256" key="3">
    <source>
        <dbReference type="ARBA" id="ARBA00023082"/>
    </source>
</evidence>
<dbReference type="SUPFAM" id="SSF88946">
    <property type="entry name" value="Sigma2 domain of RNA polymerase sigma factors"/>
    <property type="match status" value="1"/>
</dbReference>
<keyword evidence="5" id="KW-0804">Transcription</keyword>
<sequence length="229" mass="25834">MLASSLRSNNVSSIGSPCDTHEQKTKQRERSMTPEPTNRDDNWSLLLQRVANQQDRKAFAELFEHFAPLIKGFCLAKPVSNQSSSLADELVQEVMIKVWQKAGTFDPRKASASTWIYTLARNCRIDLLRRGNRHVAQPLETDDIWDTEDEATPVTHLQRIRDADVIKAACSTLPPEQLKVINKVFVEGKTHVEAAQELSLPLGTVKSRVRLALKKLEILVGNRANRVQQ</sequence>
<keyword evidence="2" id="KW-0805">Transcription regulation</keyword>
<feature type="compositionally biased region" description="Polar residues" evidence="6">
    <location>
        <begin position="1"/>
        <end position="15"/>
    </location>
</feature>
<dbReference type="InterPro" id="IPR039425">
    <property type="entry name" value="RNA_pol_sigma-70-like"/>
</dbReference>
<dbReference type="Pfam" id="PF04542">
    <property type="entry name" value="Sigma70_r2"/>
    <property type="match status" value="1"/>
</dbReference>
<evidence type="ECO:0000256" key="2">
    <source>
        <dbReference type="ARBA" id="ARBA00023015"/>
    </source>
</evidence>
<dbReference type="PANTHER" id="PTHR43133">
    <property type="entry name" value="RNA POLYMERASE ECF-TYPE SIGMA FACTO"/>
    <property type="match status" value="1"/>
</dbReference>
<feature type="domain" description="RNA polymerase sigma-70 region 4" evidence="8">
    <location>
        <begin position="171"/>
        <end position="216"/>
    </location>
</feature>
<dbReference type="Gene3D" id="1.10.1740.10">
    <property type="match status" value="1"/>
</dbReference>
<proteinExistence type="inferred from homology"/>
<organism evidence="9 10">
    <name type="scientific">Halioxenophilus aromaticivorans</name>
    <dbReference type="NCBI Taxonomy" id="1306992"/>
    <lineage>
        <taxon>Bacteria</taxon>
        <taxon>Pseudomonadati</taxon>
        <taxon>Pseudomonadota</taxon>
        <taxon>Gammaproteobacteria</taxon>
        <taxon>Alteromonadales</taxon>
        <taxon>Alteromonadaceae</taxon>
        <taxon>Halioxenophilus</taxon>
    </lineage>
</organism>
<protein>
    <submittedName>
        <fullName evidence="9">Sigma-70 family RNA polymerase sigma factor</fullName>
    </submittedName>
</protein>
<dbReference type="Proteomes" id="UP001409585">
    <property type="component" value="Unassembled WGS sequence"/>
</dbReference>
<evidence type="ECO:0000259" key="7">
    <source>
        <dbReference type="Pfam" id="PF04542"/>
    </source>
</evidence>
<dbReference type="EMBL" id="BAABLX010000007">
    <property type="protein sequence ID" value="GAA4933959.1"/>
    <property type="molecule type" value="Genomic_DNA"/>
</dbReference>
<dbReference type="AlphaFoldDB" id="A0AAV3TYD8"/>
<dbReference type="SUPFAM" id="SSF88659">
    <property type="entry name" value="Sigma3 and sigma4 domains of RNA polymerase sigma factors"/>
    <property type="match status" value="1"/>
</dbReference>
<accession>A0AAV3TYD8</accession>
<dbReference type="InterPro" id="IPR007630">
    <property type="entry name" value="RNA_pol_sigma70_r4"/>
</dbReference>
<dbReference type="CDD" id="cd06171">
    <property type="entry name" value="Sigma70_r4"/>
    <property type="match status" value="1"/>
</dbReference>
<evidence type="ECO:0000256" key="5">
    <source>
        <dbReference type="ARBA" id="ARBA00023163"/>
    </source>
</evidence>
<dbReference type="InterPro" id="IPR013324">
    <property type="entry name" value="RNA_pol_sigma_r3/r4-like"/>
</dbReference>
<evidence type="ECO:0000313" key="9">
    <source>
        <dbReference type="EMBL" id="GAA4933959.1"/>
    </source>
</evidence>
<keyword evidence="3" id="KW-0731">Sigma factor</keyword>
<dbReference type="InterPro" id="IPR013325">
    <property type="entry name" value="RNA_pol_sigma_r2"/>
</dbReference>
<comment type="similarity">
    <text evidence="1">Belongs to the sigma-70 factor family. ECF subfamily.</text>
</comment>
<reference evidence="10" key="1">
    <citation type="journal article" date="2019" name="Int. J. Syst. Evol. Microbiol.">
        <title>The Global Catalogue of Microorganisms (GCM) 10K type strain sequencing project: providing services to taxonomists for standard genome sequencing and annotation.</title>
        <authorList>
            <consortium name="The Broad Institute Genomics Platform"/>
            <consortium name="The Broad Institute Genome Sequencing Center for Infectious Disease"/>
            <person name="Wu L."/>
            <person name="Ma J."/>
        </authorList>
    </citation>
    <scope>NUCLEOTIDE SEQUENCE [LARGE SCALE GENOMIC DNA]</scope>
    <source>
        <strain evidence="10">JCM 19134</strain>
    </source>
</reference>
<evidence type="ECO:0000256" key="1">
    <source>
        <dbReference type="ARBA" id="ARBA00010641"/>
    </source>
</evidence>
<dbReference type="GO" id="GO:0016987">
    <property type="term" value="F:sigma factor activity"/>
    <property type="evidence" value="ECO:0007669"/>
    <property type="project" value="UniProtKB-KW"/>
</dbReference>